<evidence type="ECO:0000313" key="1">
    <source>
        <dbReference type="EMBL" id="KAF4686338.1"/>
    </source>
</evidence>
<accession>A0A7J6NRF0</accession>
<evidence type="ECO:0000313" key="2">
    <source>
        <dbReference type="Proteomes" id="UP000541610"/>
    </source>
</evidence>
<gene>
    <name evidence="1" type="ORF">FOZ60_005422</name>
</gene>
<organism evidence="1 2">
    <name type="scientific">Perkinsus olseni</name>
    <name type="common">Perkinsus atlanticus</name>
    <dbReference type="NCBI Taxonomy" id="32597"/>
    <lineage>
        <taxon>Eukaryota</taxon>
        <taxon>Sar</taxon>
        <taxon>Alveolata</taxon>
        <taxon>Perkinsozoa</taxon>
        <taxon>Perkinsea</taxon>
        <taxon>Perkinsida</taxon>
        <taxon>Perkinsidae</taxon>
        <taxon>Perkinsus</taxon>
    </lineage>
</organism>
<protein>
    <submittedName>
        <fullName evidence="1">Uncharacterized protein</fullName>
    </submittedName>
</protein>
<dbReference type="EMBL" id="JABANP010000226">
    <property type="protein sequence ID" value="KAF4686338.1"/>
    <property type="molecule type" value="Genomic_DNA"/>
</dbReference>
<feature type="non-terminal residue" evidence="1">
    <location>
        <position position="148"/>
    </location>
</feature>
<dbReference type="AlphaFoldDB" id="A0A7J6NRF0"/>
<proteinExistence type="predicted"/>
<reference evidence="1 2" key="1">
    <citation type="submission" date="2020-04" db="EMBL/GenBank/DDBJ databases">
        <title>Perkinsus olseni comparative genomics.</title>
        <authorList>
            <person name="Bogema D.R."/>
        </authorList>
    </citation>
    <scope>NUCLEOTIDE SEQUENCE [LARGE SCALE GENOMIC DNA]</scope>
    <source>
        <strain evidence="1">00978-12</strain>
    </source>
</reference>
<sequence>MVENSLADPAENLRPAVVEVCALLGVKDSTLLRFLPDAEIEQCDCGVVLAAGPKCVGHPGDAATTSSDFGAVSFASGNDHTADEVPTMSRMLQIVKSIKLSNERCYEGYQDDRLLQYGQQECAPGKWLVDFSGMPGKGVDYLRSTHSA</sequence>
<name>A0A7J6NRF0_PEROL</name>
<dbReference type="Proteomes" id="UP000541610">
    <property type="component" value="Unassembled WGS sequence"/>
</dbReference>
<comment type="caution">
    <text evidence="1">The sequence shown here is derived from an EMBL/GenBank/DDBJ whole genome shotgun (WGS) entry which is preliminary data.</text>
</comment>